<dbReference type="OrthoDB" id="10039147at2759"/>
<evidence type="ECO:0000256" key="3">
    <source>
        <dbReference type="ARBA" id="ARBA00022989"/>
    </source>
</evidence>
<evidence type="ECO:0000313" key="7">
    <source>
        <dbReference type="Proteomes" id="UP000050424"/>
    </source>
</evidence>
<dbReference type="GO" id="GO:0005783">
    <property type="term" value="C:endoplasmic reticulum"/>
    <property type="evidence" value="ECO:0007669"/>
    <property type="project" value="InterPro"/>
</dbReference>
<keyword evidence="3" id="KW-1133">Transmembrane helix</keyword>
<dbReference type="PANTHER" id="PTHR12883:SF0">
    <property type="entry name" value="PAT COMPLEX SUBUNIT CCDC47"/>
    <property type="match status" value="1"/>
</dbReference>
<evidence type="ECO:0000256" key="5">
    <source>
        <dbReference type="SAM" id="MobiDB-lite"/>
    </source>
</evidence>
<gene>
    <name evidence="6" type="ORF">AK830_g10806</name>
</gene>
<protein>
    <submittedName>
        <fullName evidence="6">Uncharacterized protein</fullName>
    </submittedName>
</protein>
<dbReference type="GO" id="GO:0016020">
    <property type="term" value="C:membrane"/>
    <property type="evidence" value="ECO:0007669"/>
    <property type="project" value="UniProtKB-SubCell"/>
</dbReference>
<dbReference type="Pfam" id="PF07946">
    <property type="entry name" value="CCDC47"/>
    <property type="match status" value="1"/>
</dbReference>
<dbReference type="STRING" id="78410.A0A0P7B2V7"/>
<dbReference type="PANTHER" id="PTHR12883">
    <property type="entry name" value="ADIPOCYTE-SPECIFIC PROTEIN 4-RELATED"/>
    <property type="match status" value="1"/>
</dbReference>
<reference evidence="6 7" key="1">
    <citation type="submission" date="2015-09" db="EMBL/GenBank/DDBJ databases">
        <title>Draft genome of a European isolate of the apple canker pathogen Neonectria ditissima.</title>
        <authorList>
            <person name="Gomez-Cortecero A."/>
            <person name="Harrison R.J."/>
            <person name="Armitage A.D."/>
        </authorList>
    </citation>
    <scope>NUCLEOTIDE SEQUENCE [LARGE SCALE GENOMIC DNA]</scope>
    <source>
        <strain evidence="6 7">R09/05</strain>
    </source>
</reference>
<evidence type="ECO:0000256" key="2">
    <source>
        <dbReference type="ARBA" id="ARBA00022692"/>
    </source>
</evidence>
<proteinExistence type="predicted"/>
<dbReference type="EMBL" id="LKCW01000233">
    <property type="protein sequence ID" value="KPM35766.1"/>
    <property type="molecule type" value="Genomic_DNA"/>
</dbReference>
<name>A0A0P7B2V7_9HYPO</name>
<comment type="subcellular location">
    <subcellularLocation>
        <location evidence="1">Membrane</location>
        <topology evidence="1">Single-pass membrane protein</topology>
    </subcellularLocation>
</comment>
<accession>A0A0P7B2V7</accession>
<dbReference type="GO" id="GO:0032469">
    <property type="term" value="P:endoplasmic reticulum calcium ion homeostasis"/>
    <property type="evidence" value="ECO:0007669"/>
    <property type="project" value="InterPro"/>
</dbReference>
<organism evidence="6 7">
    <name type="scientific">Neonectria ditissima</name>
    <dbReference type="NCBI Taxonomy" id="78410"/>
    <lineage>
        <taxon>Eukaryota</taxon>
        <taxon>Fungi</taxon>
        <taxon>Dikarya</taxon>
        <taxon>Ascomycota</taxon>
        <taxon>Pezizomycotina</taxon>
        <taxon>Sordariomycetes</taxon>
        <taxon>Hypocreomycetidae</taxon>
        <taxon>Hypocreales</taxon>
        <taxon>Nectriaceae</taxon>
        <taxon>Neonectria</taxon>
    </lineage>
</organism>
<evidence type="ECO:0000313" key="6">
    <source>
        <dbReference type="EMBL" id="KPM35766.1"/>
    </source>
</evidence>
<feature type="compositionally biased region" description="Basic and acidic residues" evidence="5">
    <location>
        <begin position="381"/>
        <end position="423"/>
    </location>
</feature>
<evidence type="ECO:0000256" key="4">
    <source>
        <dbReference type="ARBA" id="ARBA00023136"/>
    </source>
</evidence>
<keyword evidence="4" id="KW-0472">Membrane</keyword>
<keyword evidence="2" id="KW-0812">Transmembrane</keyword>
<keyword evidence="7" id="KW-1185">Reference proteome</keyword>
<sequence>MAEFFRNAFGGAKSEAPAPASSVDSDFADFAEPPSPVPVSEVGDATIAAAAPSATAPPYTKWYNVHERHSISEFRMEGIIMLMASFIFLVHMIGARANRSKAKSWIRANAAALKSEFALVGFSGVPTMDDDVKPDTLIKEKSLFEFATYATGRQNAAFTDVKLTLTKKFNPIVNAFETGLGYFTESFSVPYDVMEATTYTFDGKESLTVPSLPGTAEARAKDPKSTYDGFVWAVVNKDNMQQAREERYDLSLTLTKDNSKLPVWTTVMSESAEITEALLTPELADAVKTAGELLEYLIISDQPTDKPTTIDETTPRKRIFLKYRLPSGGNYDDLLPIFSYFLRLPDTLVKVAHFRPEVLKKVRTIRESMISEIKKAGEDERAEERLVEKEKARKAKREADLKGLDAKAQKKYLDKEREKELRKSQKKSTMRG</sequence>
<dbReference type="Proteomes" id="UP000050424">
    <property type="component" value="Unassembled WGS sequence"/>
</dbReference>
<dbReference type="InterPro" id="IPR012879">
    <property type="entry name" value="CCDC47"/>
</dbReference>
<evidence type="ECO:0000256" key="1">
    <source>
        <dbReference type="ARBA" id="ARBA00004167"/>
    </source>
</evidence>
<dbReference type="AlphaFoldDB" id="A0A0P7B2V7"/>
<dbReference type="GO" id="GO:0005509">
    <property type="term" value="F:calcium ion binding"/>
    <property type="evidence" value="ECO:0007669"/>
    <property type="project" value="InterPro"/>
</dbReference>
<comment type="caution">
    <text evidence="6">The sequence shown here is derived from an EMBL/GenBank/DDBJ whole genome shotgun (WGS) entry which is preliminary data.</text>
</comment>
<feature type="region of interest" description="Disordered" evidence="5">
    <location>
        <begin position="381"/>
        <end position="432"/>
    </location>
</feature>